<dbReference type="AlphaFoldDB" id="A0A9Q1BE67"/>
<evidence type="ECO:0000313" key="3">
    <source>
        <dbReference type="Proteomes" id="UP001152320"/>
    </source>
</evidence>
<proteinExistence type="predicted"/>
<evidence type="ECO:0000256" key="1">
    <source>
        <dbReference type="SAM" id="Phobius"/>
    </source>
</evidence>
<keyword evidence="1" id="KW-1133">Transmembrane helix</keyword>
<protein>
    <submittedName>
        <fullName evidence="2">Uncharacterized protein</fullName>
    </submittedName>
</protein>
<evidence type="ECO:0000313" key="2">
    <source>
        <dbReference type="EMBL" id="KAJ8022158.1"/>
    </source>
</evidence>
<comment type="caution">
    <text evidence="2">The sequence shown here is derived from an EMBL/GenBank/DDBJ whole genome shotgun (WGS) entry which is preliminary data.</text>
</comment>
<keyword evidence="1" id="KW-0812">Transmembrane</keyword>
<dbReference type="EMBL" id="JAIZAY010000021">
    <property type="protein sequence ID" value="KAJ8022158.1"/>
    <property type="molecule type" value="Genomic_DNA"/>
</dbReference>
<gene>
    <name evidence="2" type="ORF">HOLleu_39570</name>
</gene>
<organism evidence="2 3">
    <name type="scientific">Holothuria leucospilota</name>
    <name type="common">Black long sea cucumber</name>
    <name type="synonym">Mertensiothuria leucospilota</name>
    <dbReference type="NCBI Taxonomy" id="206669"/>
    <lineage>
        <taxon>Eukaryota</taxon>
        <taxon>Metazoa</taxon>
        <taxon>Echinodermata</taxon>
        <taxon>Eleutherozoa</taxon>
        <taxon>Echinozoa</taxon>
        <taxon>Holothuroidea</taxon>
        <taxon>Aspidochirotacea</taxon>
        <taxon>Aspidochirotida</taxon>
        <taxon>Holothuriidae</taxon>
        <taxon>Holothuria</taxon>
    </lineage>
</organism>
<sequence>MQNRVDSIVKSCNYHIRSVGNIRKFISADVCKILVHSLVTSRLDYGNALLSGLPQSLIGRLQRVQNCAARLVTGTRQHEHITPILQNLHWLPVYYRSQFKILLYTYKSFNDSAPVYLRDQLQKHQPSRSLRSQSKSLLVVPKVKTSTYENRRFDRCAATLWNNLPEEVKHTSKIHVFKKLLKLSFSKLLLVNLVLFSIFYLLSLFQSLLLL</sequence>
<accession>A0A9Q1BE67</accession>
<name>A0A9Q1BE67_HOLLE</name>
<keyword evidence="3" id="KW-1185">Reference proteome</keyword>
<feature type="transmembrane region" description="Helical" evidence="1">
    <location>
        <begin position="188"/>
        <end position="209"/>
    </location>
</feature>
<dbReference type="OrthoDB" id="6155763at2759"/>
<keyword evidence="1" id="KW-0472">Membrane</keyword>
<reference evidence="2" key="1">
    <citation type="submission" date="2021-10" db="EMBL/GenBank/DDBJ databases">
        <title>Tropical sea cucumber genome reveals ecological adaptation and Cuvierian tubules defense mechanism.</title>
        <authorList>
            <person name="Chen T."/>
        </authorList>
    </citation>
    <scope>NUCLEOTIDE SEQUENCE</scope>
    <source>
        <strain evidence="2">Nanhai2018</strain>
        <tissue evidence="2">Muscle</tissue>
    </source>
</reference>
<dbReference type="Proteomes" id="UP001152320">
    <property type="component" value="Chromosome 21"/>
</dbReference>
<dbReference type="PANTHER" id="PTHR33332">
    <property type="entry name" value="REVERSE TRANSCRIPTASE DOMAIN-CONTAINING PROTEIN"/>
    <property type="match status" value="1"/>
</dbReference>